<evidence type="ECO:0000259" key="9">
    <source>
        <dbReference type="Pfam" id="PF09179"/>
    </source>
</evidence>
<dbReference type="InterPro" id="IPR014729">
    <property type="entry name" value="Rossmann-like_a/b/a_fold"/>
</dbReference>
<dbReference type="Pfam" id="PF09179">
    <property type="entry name" value="TilS"/>
    <property type="match status" value="1"/>
</dbReference>
<evidence type="ECO:0000256" key="1">
    <source>
        <dbReference type="ARBA" id="ARBA00022490"/>
    </source>
</evidence>
<keyword evidence="1 7" id="KW-0963">Cytoplasm</keyword>
<dbReference type="GO" id="GO:0005524">
    <property type="term" value="F:ATP binding"/>
    <property type="evidence" value="ECO:0007669"/>
    <property type="project" value="UniProtKB-UniRule"/>
</dbReference>
<dbReference type="AlphaFoldDB" id="A0A4V2VQG2"/>
<comment type="domain">
    <text evidence="7">The N-terminal region contains the highly conserved SGGXDS motif, predicted to be a P-loop motif involved in ATP binding.</text>
</comment>
<dbReference type="InterPro" id="IPR015262">
    <property type="entry name" value="tRNA_Ile_lys_synt_subst-bd"/>
</dbReference>
<dbReference type="GO" id="GO:0032267">
    <property type="term" value="F:tRNA(Ile)-lysidine synthase activity"/>
    <property type="evidence" value="ECO:0007669"/>
    <property type="project" value="UniProtKB-EC"/>
</dbReference>
<proteinExistence type="inferred from homology"/>
<evidence type="ECO:0000313" key="10">
    <source>
        <dbReference type="EMBL" id="TCU94509.1"/>
    </source>
</evidence>
<dbReference type="PANTHER" id="PTHR43033">
    <property type="entry name" value="TRNA(ILE)-LYSIDINE SYNTHASE-RELATED"/>
    <property type="match status" value="1"/>
</dbReference>
<evidence type="ECO:0000256" key="5">
    <source>
        <dbReference type="ARBA" id="ARBA00022840"/>
    </source>
</evidence>
<gene>
    <name evidence="7" type="primary">tilS</name>
    <name evidence="10" type="ORF">EV686_10962</name>
</gene>
<keyword evidence="11" id="KW-1185">Reference proteome</keyword>
<comment type="catalytic activity">
    <reaction evidence="6 7">
        <text>cytidine(34) in tRNA(Ile2) + L-lysine + ATP = lysidine(34) in tRNA(Ile2) + AMP + diphosphate + H(+)</text>
        <dbReference type="Rhea" id="RHEA:43744"/>
        <dbReference type="Rhea" id="RHEA-COMP:10625"/>
        <dbReference type="Rhea" id="RHEA-COMP:10670"/>
        <dbReference type="ChEBI" id="CHEBI:15378"/>
        <dbReference type="ChEBI" id="CHEBI:30616"/>
        <dbReference type="ChEBI" id="CHEBI:32551"/>
        <dbReference type="ChEBI" id="CHEBI:33019"/>
        <dbReference type="ChEBI" id="CHEBI:82748"/>
        <dbReference type="ChEBI" id="CHEBI:83665"/>
        <dbReference type="ChEBI" id="CHEBI:456215"/>
        <dbReference type="EC" id="6.3.4.19"/>
    </reaction>
</comment>
<dbReference type="EMBL" id="SMBX01000009">
    <property type="protein sequence ID" value="TCU94509.1"/>
    <property type="molecule type" value="Genomic_DNA"/>
</dbReference>
<feature type="binding site" evidence="7">
    <location>
        <begin position="31"/>
        <end position="36"/>
    </location>
    <ligand>
        <name>ATP</name>
        <dbReference type="ChEBI" id="CHEBI:30616"/>
    </ligand>
</feature>
<dbReference type="GO" id="GO:0005737">
    <property type="term" value="C:cytoplasm"/>
    <property type="evidence" value="ECO:0007669"/>
    <property type="project" value="UniProtKB-SubCell"/>
</dbReference>
<dbReference type="InterPro" id="IPR012094">
    <property type="entry name" value="tRNA_Ile_lys_synt"/>
</dbReference>
<name>A0A4V2VQG2_9BURK</name>
<feature type="domain" description="tRNA(Ile)-lysidine/2-thiocytidine synthase N-terminal" evidence="8">
    <location>
        <begin position="26"/>
        <end position="209"/>
    </location>
</feature>
<keyword evidence="5 7" id="KW-0067">ATP-binding</keyword>
<evidence type="ECO:0000256" key="4">
    <source>
        <dbReference type="ARBA" id="ARBA00022741"/>
    </source>
</evidence>
<comment type="function">
    <text evidence="7">Ligates lysine onto the cytidine present at position 34 of the AUA codon-specific tRNA(Ile) that contains the anticodon CAU, in an ATP-dependent manner. Cytidine is converted to lysidine, thus changing the amino acid specificity of the tRNA from methionine to isoleucine.</text>
</comment>
<accession>A0A4V2VQG2</accession>
<reference evidence="10 11" key="1">
    <citation type="submission" date="2019-03" db="EMBL/GenBank/DDBJ databases">
        <title>Genomic Encyclopedia of Type Strains, Phase IV (KMG-IV): sequencing the most valuable type-strain genomes for metagenomic binning, comparative biology and taxonomic classification.</title>
        <authorList>
            <person name="Goeker M."/>
        </authorList>
    </citation>
    <scope>NUCLEOTIDE SEQUENCE [LARGE SCALE GENOMIC DNA]</scope>
    <source>
        <strain evidence="10 11">DSM 100048</strain>
    </source>
</reference>
<dbReference type="SUPFAM" id="SSF52402">
    <property type="entry name" value="Adenine nucleotide alpha hydrolases-like"/>
    <property type="match status" value="1"/>
</dbReference>
<comment type="caution">
    <text evidence="10">The sequence shown here is derived from an EMBL/GenBank/DDBJ whole genome shotgun (WGS) entry which is preliminary data.</text>
</comment>
<keyword evidence="2 7" id="KW-0436">Ligase</keyword>
<keyword evidence="3 7" id="KW-0819">tRNA processing</keyword>
<evidence type="ECO:0000313" key="11">
    <source>
        <dbReference type="Proteomes" id="UP000294692"/>
    </source>
</evidence>
<dbReference type="EC" id="6.3.4.19" evidence="7"/>
<dbReference type="Gene3D" id="1.20.59.20">
    <property type="match status" value="1"/>
</dbReference>
<protein>
    <recommendedName>
        <fullName evidence="7">tRNA(Ile)-lysidine synthase</fullName>
        <ecNumber evidence="7">6.3.4.19</ecNumber>
    </recommendedName>
    <alternativeName>
        <fullName evidence="7">tRNA(Ile)-2-lysyl-cytidine synthase</fullName>
    </alternativeName>
    <alternativeName>
        <fullName evidence="7">tRNA(Ile)-lysidine synthetase</fullName>
    </alternativeName>
</protein>
<keyword evidence="4 7" id="KW-0547">Nucleotide-binding</keyword>
<evidence type="ECO:0000256" key="3">
    <source>
        <dbReference type="ARBA" id="ARBA00022694"/>
    </source>
</evidence>
<dbReference type="CDD" id="cd01992">
    <property type="entry name" value="TilS_N"/>
    <property type="match status" value="1"/>
</dbReference>
<evidence type="ECO:0000256" key="7">
    <source>
        <dbReference type="HAMAP-Rule" id="MF_01161"/>
    </source>
</evidence>
<sequence>MFQPSEALLAAIDASLGRLAARPRRLAVAFSGGRDSTMLAVHAAALAQRDVLELHLLHIHHGLQAIADLWQRQAHELAERLGVVCHSLRVEVTGSDADGTEAAARVARYRGLALLAEQAGVEHILLGHHRDDQAETVLLRLLRGSGPQGLAAMGDSMSRDGLTYLRPLLDVDRSVIDEVAERFERQTGWLCADDPTNAEDRYTRSALRERIVPELDRRWPSWRPILARHARLAAQTNAILEEVAEEDFGRLEPSEDGSGFSLARWRELSEARQAHVLRYWLEMHELRMPTERRLREWMRQLRGLHAMGHDRHMRVKHGQAWIVCIKGRVSLETPDSGI</sequence>
<dbReference type="HAMAP" id="MF_01161">
    <property type="entry name" value="tRNA_Ile_lys_synt"/>
    <property type="match status" value="1"/>
</dbReference>
<dbReference type="NCBIfam" id="TIGR02432">
    <property type="entry name" value="lysidine_TilS_N"/>
    <property type="match status" value="1"/>
</dbReference>
<dbReference type="InterPro" id="IPR012795">
    <property type="entry name" value="tRNA_Ile_lys_synt_N"/>
</dbReference>
<dbReference type="Pfam" id="PF01171">
    <property type="entry name" value="ATP_bind_3"/>
    <property type="match status" value="1"/>
</dbReference>
<dbReference type="InterPro" id="IPR011063">
    <property type="entry name" value="TilS/TtcA_N"/>
</dbReference>
<comment type="similarity">
    <text evidence="7">Belongs to the tRNA(Ile)-lysidine synthase family.</text>
</comment>
<evidence type="ECO:0000259" key="8">
    <source>
        <dbReference type="Pfam" id="PF01171"/>
    </source>
</evidence>
<dbReference type="SUPFAM" id="SSF82829">
    <property type="entry name" value="MesJ substrate recognition domain-like"/>
    <property type="match status" value="1"/>
</dbReference>
<organism evidence="10 11">
    <name type="scientific">Paracandidimonas soli</name>
    <dbReference type="NCBI Taxonomy" id="1917182"/>
    <lineage>
        <taxon>Bacteria</taxon>
        <taxon>Pseudomonadati</taxon>
        <taxon>Pseudomonadota</taxon>
        <taxon>Betaproteobacteria</taxon>
        <taxon>Burkholderiales</taxon>
        <taxon>Alcaligenaceae</taxon>
        <taxon>Paracandidimonas</taxon>
    </lineage>
</organism>
<dbReference type="Gene3D" id="3.40.50.620">
    <property type="entry name" value="HUPs"/>
    <property type="match status" value="1"/>
</dbReference>
<dbReference type="GO" id="GO:0006400">
    <property type="term" value="P:tRNA modification"/>
    <property type="evidence" value="ECO:0007669"/>
    <property type="project" value="UniProtKB-UniRule"/>
</dbReference>
<feature type="domain" description="tRNA(Ile)-lysidine synthase substrate-binding" evidence="9">
    <location>
        <begin position="261"/>
        <end position="328"/>
    </location>
</feature>
<comment type="subcellular location">
    <subcellularLocation>
        <location evidence="7">Cytoplasm</location>
    </subcellularLocation>
</comment>
<evidence type="ECO:0000256" key="6">
    <source>
        <dbReference type="ARBA" id="ARBA00048539"/>
    </source>
</evidence>
<dbReference type="PANTHER" id="PTHR43033:SF1">
    <property type="entry name" value="TRNA(ILE)-LYSIDINE SYNTHASE-RELATED"/>
    <property type="match status" value="1"/>
</dbReference>
<evidence type="ECO:0000256" key="2">
    <source>
        <dbReference type="ARBA" id="ARBA00022598"/>
    </source>
</evidence>
<dbReference type="Proteomes" id="UP000294692">
    <property type="component" value="Unassembled WGS sequence"/>
</dbReference>